<name>A0A7Y0E228_9PROT</name>
<dbReference type="Gene3D" id="1.10.10.10">
    <property type="entry name" value="Winged helix-like DNA-binding domain superfamily/Winged helix DNA-binding domain"/>
    <property type="match status" value="1"/>
</dbReference>
<keyword evidence="4" id="KW-1185">Reference proteome</keyword>
<evidence type="ECO:0000259" key="2">
    <source>
        <dbReference type="Pfam" id="PF03551"/>
    </source>
</evidence>
<dbReference type="Pfam" id="PF03551">
    <property type="entry name" value="PadR"/>
    <property type="match status" value="1"/>
</dbReference>
<comment type="caution">
    <text evidence="3">The sequence shown here is derived from an EMBL/GenBank/DDBJ whole genome shotgun (WGS) entry which is preliminary data.</text>
</comment>
<gene>
    <name evidence="3" type="ORF">HH303_15050</name>
</gene>
<feature type="compositionally biased region" description="Basic and acidic residues" evidence="1">
    <location>
        <begin position="21"/>
        <end position="33"/>
    </location>
</feature>
<evidence type="ECO:0000256" key="1">
    <source>
        <dbReference type="SAM" id="MobiDB-lite"/>
    </source>
</evidence>
<dbReference type="InterPro" id="IPR005149">
    <property type="entry name" value="Tscrpt_reg_PadR_N"/>
</dbReference>
<feature type="compositionally biased region" description="Gly residues" evidence="1">
    <location>
        <begin position="1"/>
        <end position="12"/>
    </location>
</feature>
<protein>
    <submittedName>
        <fullName evidence="3">PadR family transcriptional regulator</fullName>
    </submittedName>
</protein>
<reference evidence="3 4" key="1">
    <citation type="submission" date="2020-04" db="EMBL/GenBank/DDBJ databases">
        <title>Rhodospirillaceae bacterium KN72 isolated from deep sea.</title>
        <authorList>
            <person name="Zhang D.-C."/>
        </authorList>
    </citation>
    <scope>NUCLEOTIDE SEQUENCE [LARGE SCALE GENOMIC DNA]</scope>
    <source>
        <strain evidence="3 4">KN72</strain>
    </source>
</reference>
<dbReference type="SUPFAM" id="SSF46785">
    <property type="entry name" value="Winged helix' DNA-binding domain"/>
    <property type="match status" value="1"/>
</dbReference>
<proteinExistence type="predicted"/>
<feature type="compositionally biased region" description="Basic residues" evidence="1">
    <location>
        <begin position="34"/>
        <end position="51"/>
    </location>
</feature>
<organism evidence="3 4">
    <name type="scientific">Pacificispira spongiicola</name>
    <dbReference type="NCBI Taxonomy" id="2729598"/>
    <lineage>
        <taxon>Bacteria</taxon>
        <taxon>Pseudomonadati</taxon>
        <taxon>Pseudomonadota</taxon>
        <taxon>Alphaproteobacteria</taxon>
        <taxon>Rhodospirillales</taxon>
        <taxon>Rhodospirillaceae</taxon>
        <taxon>Pacificispira</taxon>
    </lineage>
</organism>
<dbReference type="PANTHER" id="PTHR43252">
    <property type="entry name" value="TRANSCRIPTIONAL REGULATOR YQJI"/>
    <property type="match status" value="1"/>
</dbReference>
<feature type="domain" description="Transcription regulator PadR N-terminal" evidence="2">
    <location>
        <begin position="63"/>
        <end position="133"/>
    </location>
</feature>
<sequence>MRHGSGDPGRGQGRGHGRGHGHGDHGDHGEHGHTGRHRGGKGHQGGRHGRRRVVDGGELRLLILKLLSDTPRHGYDLIREIEDLTGGAYAPSPGMVYPTLSLMQDLGLIVETESEGTRKAFSVTEAGAAELEKDADTADAVLARLSEIGETQERVGGGPVKRAMENLHQVLRSRMMQDDATKDTAFDAAAILDEAAQRIERL</sequence>
<evidence type="ECO:0000313" key="3">
    <source>
        <dbReference type="EMBL" id="NMM45812.1"/>
    </source>
</evidence>
<dbReference type="PANTHER" id="PTHR43252:SF7">
    <property type="entry name" value="TRANSCRIPTIONAL REGULATOR YQJI"/>
    <property type="match status" value="1"/>
</dbReference>
<evidence type="ECO:0000313" key="4">
    <source>
        <dbReference type="Proteomes" id="UP000539372"/>
    </source>
</evidence>
<dbReference type="InterPro" id="IPR036390">
    <property type="entry name" value="WH_DNA-bd_sf"/>
</dbReference>
<dbReference type="Proteomes" id="UP000539372">
    <property type="component" value="Unassembled WGS sequence"/>
</dbReference>
<dbReference type="EMBL" id="JABBNT010000004">
    <property type="protein sequence ID" value="NMM45812.1"/>
    <property type="molecule type" value="Genomic_DNA"/>
</dbReference>
<dbReference type="AlphaFoldDB" id="A0A7Y0E228"/>
<feature type="region of interest" description="Disordered" evidence="1">
    <location>
        <begin position="1"/>
        <end position="53"/>
    </location>
</feature>
<accession>A0A7Y0E228</accession>
<dbReference type="InterPro" id="IPR036388">
    <property type="entry name" value="WH-like_DNA-bd_sf"/>
</dbReference>